<organism evidence="1 2">
    <name type="scientific">Bugula neritina</name>
    <name type="common">Brown bryozoan</name>
    <name type="synonym">Sertularia neritina</name>
    <dbReference type="NCBI Taxonomy" id="10212"/>
    <lineage>
        <taxon>Eukaryota</taxon>
        <taxon>Metazoa</taxon>
        <taxon>Spiralia</taxon>
        <taxon>Lophotrochozoa</taxon>
        <taxon>Bryozoa</taxon>
        <taxon>Gymnolaemata</taxon>
        <taxon>Cheilostomatida</taxon>
        <taxon>Flustrina</taxon>
        <taxon>Buguloidea</taxon>
        <taxon>Bugulidae</taxon>
        <taxon>Bugula</taxon>
    </lineage>
</organism>
<sequence length="78" mass="8970">MICKVILVNAGSLLQSLPRSLCRRLSLRSSHIHQVYLTDYRVLVLTSLKVHYSLQRIGITGYTQWLIETAFITIESHN</sequence>
<protein>
    <submittedName>
        <fullName evidence="1">Uncharacterized protein</fullName>
    </submittedName>
</protein>
<evidence type="ECO:0000313" key="2">
    <source>
        <dbReference type="Proteomes" id="UP000593567"/>
    </source>
</evidence>
<evidence type="ECO:0000313" key="1">
    <source>
        <dbReference type="EMBL" id="KAF6032296.1"/>
    </source>
</evidence>
<comment type="caution">
    <text evidence="1">The sequence shown here is derived from an EMBL/GenBank/DDBJ whole genome shotgun (WGS) entry which is preliminary data.</text>
</comment>
<keyword evidence="2" id="KW-1185">Reference proteome</keyword>
<gene>
    <name evidence="1" type="ORF">EB796_009397</name>
</gene>
<reference evidence="1" key="1">
    <citation type="submission" date="2020-06" db="EMBL/GenBank/DDBJ databases">
        <title>Draft genome of Bugula neritina, a colonial animal packing powerful symbionts and potential medicines.</title>
        <authorList>
            <person name="Rayko M."/>
        </authorList>
    </citation>
    <scope>NUCLEOTIDE SEQUENCE [LARGE SCALE GENOMIC DNA]</scope>
    <source>
        <strain evidence="1">Kwan_BN1</strain>
    </source>
</reference>
<dbReference type="Proteomes" id="UP000593567">
    <property type="component" value="Unassembled WGS sequence"/>
</dbReference>
<proteinExistence type="predicted"/>
<name>A0A7J7K3Z7_BUGNE</name>
<dbReference type="AlphaFoldDB" id="A0A7J7K3Z7"/>
<dbReference type="EMBL" id="VXIV02001517">
    <property type="protein sequence ID" value="KAF6032296.1"/>
    <property type="molecule type" value="Genomic_DNA"/>
</dbReference>
<accession>A0A7J7K3Z7</accession>